<proteinExistence type="predicted"/>
<accession>A0A7J9IWB6</accession>
<protein>
    <submittedName>
        <fullName evidence="1">Uncharacterized protein</fullName>
    </submittedName>
</protein>
<dbReference type="AlphaFoldDB" id="A0A7J9IWB6"/>
<organism evidence="1 2">
    <name type="scientific">Gossypium armourianum</name>
    <dbReference type="NCBI Taxonomy" id="34283"/>
    <lineage>
        <taxon>Eukaryota</taxon>
        <taxon>Viridiplantae</taxon>
        <taxon>Streptophyta</taxon>
        <taxon>Embryophyta</taxon>
        <taxon>Tracheophyta</taxon>
        <taxon>Spermatophyta</taxon>
        <taxon>Magnoliopsida</taxon>
        <taxon>eudicotyledons</taxon>
        <taxon>Gunneridae</taxon>
        <taxon>Pentapetalae</taxon>
        <taxon>rosids</taxon>
        <taxon>malvids</taxon>
        <taxon>Malvales</taxon>
        <taxon>Malvaceae</taxon>
        <taxon>Malvoideae</taxon>
        <taxon>Gossypium</taxon>
    </lineage>
</organism>
<gene>
    <name evidence="1" type="ORF">Goarm_011281</name>
</gene>
<reference evidence="1 2" key="1">
    <citation type="journal article" date="2019" name="Genome Biol. Evol.">
        <title>Insights into the evolution of the New World diploid cottons (Gossypium, subgenus Houzingenia) based on genome sequencing.</title>
        <authorList>
            <person name="Grover C.E."/>
            <person name="Arick M.A. 2nd"/>
            <person name="Thrash A."/>
            <person name="Conover J.L."/>
            <person name="Sanders W.S."/>
            <person name="Peterson D.G."/>
            <person name="Frelichowski J.E."/>
            <person name="Scheffler J.A."/>
            <person name="Scheffler B.E."/>
            <person name="Wendel J.F."/>
        </authorList>
    </citation>
    <scope>NUCLEOTIDE SEQUENCE [LARGE SCALE GENOMIC DNA]</scope>
    <source>
        <strain evidence="1">6</strain>
        <tissue evidence="1">Leaf</tissue>
    </source>
</reference>
<name>A0A7J9IWB6_9ROSI</name>
<comment type="caution">
    <text evidence="1">The sequence shown here is derived from an EMBL/GenBank/DDBJ whole genome shotgun (WGS) entry which is preliminary data.</text>
</comment>
<keyword evidence="2" id="KW-1185">Reference proteome</keyword>
<dbReference type="EMBL" id="JABFAE010000004">
    <property type="protein sequence ID" value="MBA0826432.1"/>
    <property type="molecule type" value="Genomic_DNA"/>
</dbReference>
<evidence type="ECO:0000313" key="1">
    <source>
        <dbReference type="EMBL" id="MBA0826432.1"/>
    </source>
</evidence>
<sequence>MGKASELVNYLLQIKKGVNPAPIVLAETIISLNFNKIKGDEHFLGCMQLLFVWMKSHFKCLYRCFRQMFYV</sequence>
<evidence type="ECO:0000313" key="2">
    <source>
        <dbReference type="Proteomes" id="UP000593575"/>
    </source>
</evidence>
<dbReference type="Proteomes" id="UP000593575">
    <property type="component" value="Unassembled WGS sequence"/>
</dbReference>